<feature type="domain" description="Peptidase M24 C-terminal" evidence="1">
    <location>
        <begin position="36"/>
        <end position="100"/>
    </location>
</feature>
<comment type="caution">
    <text evidence="2">The sequence shown here is derived from an EMBL/GenBank/DDBJ whole genome shotgun (WGS) entry which is preliminary data.</text>
</comment>
<dbReference type="AlphaFoldDB" id="A0A3R7LG19"/>
<dbReference type="PANTHER" id="PTHR43763">
    <property type="entry name" value="XAA-PRO AMINOPEPTIDASE 1"/>
    <property type="match status" value="1"/>
</dbReference>
<gene>
    <name evidence="2" type="ORF">Tco025E_00093</name>
</gene>
<evidence type="ECO:0000313" key="3">
    <source>
        <dbReference type="Proteomes" id="UP000284403"/>
    </source>
</evidence>
<dbReference type="SUPFAM" id="SSF55920">
    <property type="entry name" value="Creatinase/aminopeptidase"/>
    <property type="match status" value="1"/>
</dbReference>
<dbReference type="RefSeq" id="XP_029232915.1">
    <property type="nucleotide sequence ID" value="XM_029367042.1"/>
</dbReference>
<name>A0A3R7LG19_9TRYP</name>
<dbReference type="InterPro" id="IPR032416">
    <property type="entry name" value="Peptidase_M24_C"/>
</dbReference>
<proteinExistence type="predicted"/>
<dbReference type="Gene3D" id="3.90.230.10">
    <property type="entry name" value="Creatinase/methionine aminopeptidase superfamily"/>
    <property type="match status" value="1"/>
</dbReference>
<dbReference type="EMBL" id="MKKU01000001">
    <property type="protein sequence ID" value="RNF27709.1"/>
    <property type="molecule type" value="Genomic_DNA"/>
</dbReference>
<dbReference type="Pfam" id="PF16188">
    <property type="entry name" value="Peptidase_M24_C"/>
    <property type="match status" value="1"/>
</dbReference>
<dbReference type="OrthoDB" id="9995434at2759"/>
<keyword evidence="3" id="KW-1185">Reference proteome</keyword>
<accession>A0A3R7LG19</accession>
<organism evidence="2 3">
    <name type="scientific">Trypanosoma conorhini</name>
    <dbReference type="NCBI Taxonomy" id="83891"/>
    <lineage>
        <taxon>Eukaryota</taxon>
        <taxon>Discoba</taxon>
        <taxon>Euglenozoa</taxon>
        <taxon>Kinetoplastea</taxon>
        <taxon>Metakinetoplastina</taxon>
        <taxon>Trypanosomatida</taxon>
        <taxon>Trypanosomatidae</taxon>
        <taxon>Trypanosoma</taxon>
    </lineage>
</organism>
<evidence type="ECO:0000259" key="1">
    <source>
        <dbReference type="Pfam" id="PF16188"/>
    </source>
</evidence>
<sequence>MVVSNEPGYYKDGAFGIRIENLEVVVPAATKHSKEGFLTFDTLTMVPLCRELIDAAALTEAERQQVDAYHKKVRETLLPHLRRCNDSCAIAYLEHHTAPL</sequence>
<reference evidence="2 3" key="1">
    <citation type="journal article" date="2018" name="BMC Genomics">
        <title>Genomic comparison of Trypanosoma conorhini and Trypanosoma rangeli to Trypanosoma cruzi strains of high and low virulence.</title>
        <authorList>
            <person name="Bradwell K.R."/>
            <person name="Koparde V.N."/>
            <person name="Matveyev A.V."/>
            <person name="Serrano M.G."/>
            <person name="Alves J.M."/>
            <person name="Parikh H."/>
            <person name="Huang B."/>
            <person name="Lee V."/>
            <person name="Espinosa-Alvarez O."/>
            <person name="Ortiz P.A."/>
            <person name="Costa-Martins A.G."/>
            <person name="Teixeira M.M."/>
            <person name="Buck G.A."/>
        </authorList>
    </citation>
    <scope>NUCLEOTIDE SEQUENCE [LARGE SCALE GENOMIC DNA]</scope>
    <source>
        <strain evidence="2 3">025E</strain>
    </source>
</reference>
<dbReference type="InterPro" id="IPR050422">
    <property type="entry name" value="X-Pro_aminopeptidase_P"/>
</dbReference>
<dbReference type="GeneID" id="40313704"/>
<dbReference type="InterPro" id="IPR036005">
    <property type="entry name" value="Creatinase/aminopeptidase-like"/>
</dbReference>
<dbReference type="Proteomes" id="UP000284403">
    <property type="component" value="Unassembled WGS sequence"/>
</dbReference>
<evidence type="ECO:0000313" key="2">
    <source>
        <dbReference type="EMBL" id="RNF27709.1"/>
    </source>
</evidence>
<dbReference type="PANTHER" id="PTHR43763:SF6">
    <property type="entry name" value="XAA-PRO AMINOPEPTIDASE 1"/>
    <property type="match status" value="1"/>
</dbReference>
<protein>
    <submittedName>
        <fullName evidence="2">Putative spliced leader RNA PSE-promoter transcription factor</fullName>
    </submittedName>
</protein>